<dbReference type="Proteomes" id="UP001500449">
    <property type="component" value="Unassembled WGS sequence"/>
</dbReference>
<evidence type="ECO:0000313" key="3">
    <source>
        <dbReference type="EMBL" id="GAA1861020.1"/>
    </source>
</evidence>
<keyword evidence="4" id="KW-1185">Reference proteome</keyword>
<comment type="similarity">
    <text evidence="1">Belongs to the NAD(P)-dependent epimerase/dehydratase family.</text>
</comment>
<sequence length="301" mass="31393">MADLRGRRVLVTGSTGFVGRAVVARLVREEALVHVVSRRELPPEKGVQAWRADLTDTAAVRRLVAGAAPEAILHLAAQTSAARTEAMIADTFTANLQASLAVLTAAMGTGARVVLAGSLEAPAPEVPAPVPTSPYAASKWAAAGYARMFTALFGVPTVDLRIAMVYGPAQPDERKVLPYSVLALLAGTPPELTAGTREVDWVYVDDVADAVLAAAVAPGVEGRSFDVGTGVATTIRGVVEQVAGIVGNGTVPRFGAAPARPLDGTLRADPRAAAADLGWRARVELAEGLRRTVEFYRARQS</sequence>
<evidence type="ECO:0000256" key="1">
    <source>
        <dbReference type="ARBA" id="ARBA00007637"/>
    </source>
</evidence>
<organism evidence="3 4">
    <name type="scientific">Pseudonocardia ailaonensis</name>
    <dbReference type="NCBI Taxonomy" id="367279"/>
    <lineage>
        <taxon>Bacteria</taxon>
        <taxon>Bacillati</taxon>
        <taxon>Actinomycetota</taxon>
        <taxon>Actinomycetes</taxon>
        <taxon>Pseudonocardiales</taxon>
        <taxon>Pseudonocardiaceae</taxon>
        <taxon>Pseudonocardia</taxon>
    </lineage>
</organism>
<reference evidence="3 4" key="1">
    <citation type="journal article" date="2019" name="Int. J. Syst. Evol. Microbiol.">
        <title>The Global Catalogue of Microorganisms (GCM) 10K type strain sequencing project: providing services to taxonomists for standard genome sequencing and annotation.</title>
        <authorList>
            <consortium name="The Broad Institute Genomics Platform"/>
            <consortium name="The Broad Institute Genome Sequencing Center for Infectious Disease"/>
            <person name="Wu L."/>
            <person name="Ma J."/>
        </authorList>
    </citation>
    <scope>NUCLEOTIDE SEQUENCE [LARGE SCALE GENOMIC DNA]</scope>
    <source>
        <strain evidence="3 4">JCM 16009</strain>
    </source>
</reference>
<gene>
    <name evidence="3" type="primary">galE1</name>
    <name evidence="3" type="ORF">GCM10009836_46450</name>
</gene>
<evidence type="ECO:0000313" key="4">
    <source>
        <dbReference type="Proteomes" id="UP001500449"/>
    </source>
</evidence>
<protein>
    <submittedName>
        <fullName evidence="3">UDP-glucose 4-epimerase</fullName>
    </submittedName>
</protein>
<comment type="caution">
    <text evidence="3">The sequence shown here is derived from an EMBL/GenBank/DDBJ whole genome shotgun (WGS) entry which is preliminary data.</text>
</comment>
<evidence type="ECO:0000259" key="2">
    <source>
        <dbReference type="Pfam" id="PF01370"/>
    </source>
</evidence>
<dbReference type="Gene3D" id="3.40.50.720">
    <property type="entry name" value="NAD(P)-binding Rossmann-like Domain"/>
    <property type="match status" value="1"/>
</dbReference>
<feature type="domain" description="NAD-dependent epimerase/dehydratase" evidence="2">
    <location>
        <begin position="9"/>
        <end position="228"/>
    </location>
</feature>
<proteinExistence type="inferred from homology"/>
<dbReference type="EMBL" id="BAAAQK010000018">
    <property type="protein sequence ID" value="GAA1861020.1"/>
    <property type="molecule type" value="Genomic_DNA"/>
</dbReference>
<dbReference type="InterPro" id="IPR036291">
    <property type="entry name" value="NAD(P)-bd_dom_sf"/>
</dbReference>
<name>A0ABN2ND28_9PSEU</name>
<accession>A0ABN2ND28</accession>
<dbReference type="PANTHER" id="PTHR43000">
    <property type="entry name" value="DTDP-D-GLUCOSE 4,6-DEHYDRATASE-RELATED"/>
    <property type="match status" value="1"/>
</dbReference>
<dbReference type="Pfam" id="PF01370">
    <property type="entry name" value="Epimerase"/>
    <property type="match status" value="1"/>
</dbReference>
<dbReference type="RefSeq" id="WP_344420773.1">
    <property type="nucleotide sequence ID" value="NZ_BAAAQK010000018.1"/>
</dbReference>
<dbReference type="InterPro" id="IPR001509">
    <property type="entry name" value="Epimerase_deHydtase"/>
</dbReference>
<dbReference type="SUPFAM" id="SSF51735">
    <property type="entry name" value="NAD(P)-binding Rossmann-fold domains"/>
    <property type="match status" value="1"/>
</dbReference>